<proteinExistence type="predicted"/>
<keyword evidence="2" id="KW-1185">Reference proteome</keyword>
<comment type="caution">
    <text evidence="1">The sequence shown here is derived from an EMBL/GenBank/DDBJ whole genome shotgun (WGS) entry which is preliminary data.</text>
</comment>
<accession>A0A7J9A2A7</accession>
<dbReference type="Proteomes" id="UP000593574">
    <property type="component" value="Unassembled WGS sequence"/>
</dbReference>
<organism evidence="1 2">
    <name type="scientific">Gossypium laxum</name>
    <dbReference type="NCBI Taxonomy" id="34288"/>
    <lineage>
        <taxon>Eukaryota</taxon>
        <taxon>Viridiplantae</taxon>
        <taxon>Streptophyta</taxon>
        <taxon>Embryophyta</taxon>
        <taxon>Tracheophyta</taxon>
        <taxon>Spermatophyta</taxon>
        <taxon>Magnoliopsida</taxon>
        <taxon>eudicotyledons</taxon>
        <taxon>Gunneridae</taxon>
        <taxon>Pentapetalae</taxon>
        <taxon>rosids</taxon>
        <taxon>malvids</taxon>
        <taxon>Malvales</taxon>
        <taxon>Malvaceae</taxon>
        <taxon>Malvoideae</taxon>
        <taxon>Gossypium</taxon>
    </lineage>
</organism>
<evidence type="ECO:0000313" key="2">
    <source>
        <dbReference type="Proteomes" id="UP000593574"/>
    </source>
</evidence>
<evidence type="ECO:0000313" key="1">
    <source>
        <dbReference type="EMBL" id="MBA0717689.1"/>
    </source>
</evidence>
<gene>
    <name evidence="1" type="ORF">Golax_005483</name>
</gene>
<dbReference type="EMBL" id="JABEZV010000008">
    <property type="protein sequence ID" value="MBA0717689.1"/>
    <property type="molecule type" value="Genomic_DNA"/>
</dbReference>
<protein>
    <submittedName>
        <fullName evidence="1">Uncharacterized protein</fullName>
    </submittedName>
</protein>
<reference evidence="1 2" key="1">
    <citation type="journal article" date="2019" name="Genome Biol. Evol.">
        <title>Insights into the evolution of the New World diploid cottons (Gossypium, subgenus Houzingenia) based on genome sequencing.</title>
        <authorList>
            <person name="Grover C.E."/>
            <person name="Arick M.A. 2nd"/>
            <person name="Thrash A."/>
            <person name="Conover J.L."/>
            <person name="Sanders W.S."/>
            <person name="Peterson D.G."/>
            <person name="Frelichowski J.E."/>
            <person name="Scheffler J.A."/>
            <person name="Scheffler B.E."/>
            <person name="Wendel J.F."/>
        </authorList>
    </citation>
    <scope>NUCLEOTIDE SEQUENCE [LARGE SCALE GENOMIC DNA]</scope>
    <source>
        <strain evidence="1">4</strain>
        <tissue evidence="1">Leaf</tissue>
    </source>
</reference>
<sequence>MNTPIRLTVDKFGDLLHLPFGVCSSTGFILSYCSTLIEINSAILDAIHFLGNDVWGLRDDVNSRLSTLVTQMASLLARFPSTPPFSPSVD</sequence>
<name>A0A7J9A2A7_9ROSI</name>
<dbReference type="AlphaFoldDB" id="A0A7J9A2A7"/>